<reference evidence="3" key="2">
    <citation type="submission" date="2021-01" db="EMBL/GenBank/DDBJ databases">
        <title>Pan-genome distribution and transcriptional activeness of fungal secondary metabolism genes in Aspergillus section Fumigati.</title>
        <authorList>
            <person name="Takahashi H."/>
            <person name="Umemura M."/>
            <person name="Ninomiya A."/>
            <person name="Kusuya Y."/>
            <person name="Urayama S."/>
            <person name="Shimizu M."/>
            <person name="Watanabe A."/>
            <person name="Kamei K."/>
            <person name="Yaguchi T."/>
            <person name="Hagiwara D."/>
        </authorList>
    </citation>
    <scope>NUCLEOTIDE SEQUENCE</scope>
    <source>
        <strain evidence="3">IFM 46973</strain>
    </source>
</reference>
<feature type="compositionally biased region" description="Polar residues" evidence="1">
    <location>
        <begin position="23"/>
        <end position="39"/>
    </location>
</feature>
<reference evidence="3" key="1">
    <citation type="journal article" date="2015" name="Genome Announc.">
        <title>Draft Genome Sequence of the Pathogenic Filamentous Fungus Aspergillus udagawae Strain IFM 46973T.</title>
        <authorList>
            <person name="Kusuya Y."/>
            <person name="Takahashi-Nakaguchi A."/>
            <person name="Takahashi H."/>
            <person name="Yaguchi T."/>
        </authorList>
    </citation>
    <scope>NUCLEOTIDE SEQUENCE</scope>
    <source>
        <strain evidence="3">IFM 46973</strain>
    </source>
</reference>
<evidence type="ECO:0000256" key="1">
    <source>
        <dbReference type="SAM" id="MobiDB-lite"/>
    </source>
</evidence>
<feature type="transmembrane region" description="Helical" evidence="2">
    <location>
        <begin position="581"/>
        <end position="600"/>
    </location>
</feature>
<protein>
    <recommendedName>
        <fullName evidence="5">Magnesium transport protein CorA</fullName>
    </recommendedName>
</protein>
<evidence type="ECO:0008006" key="5">
    <source>
        <dbReference type="Google" id="ProtNLM"/>
    </source>
</evidence>
<dbReference type="Pfam" id="PF01544">
    <property type="entry name" value="CorA"/>
    <property type="match status" value="1"/>
</dbReference>
<keyword evidence="2" id="KW-0472">Membrane</keyword>
<dbReference type="InterPro" id="IPR002523">
    <property type="entry name" value="MgTranspt_CorA/ZnTranspt_ZntB"/>
</dbReference>
<dbReference type="GO" id="GO:0016020">
    <property type="term" value="C:membrane"/>
    <property type="evidence" value="ECO:0007669"/>
    <property type="project" value="InterPro"/>
</dbReference>
<dbReference type="GO" id="GO:0046873">
    <property type="term" value="F:metal ion transmembrane transporter activity"/>
    <property type="evidence" value="ECO:0007669"/>
    <property type="project" value="InterPro"/>
</dbReference>
<sequence length="803" mass="91561">MATREQINTQERKPSVSEKEANDSSSSVSYLPTAYSFSPLSDRGSAARAQEPASNSRLDLHQTVSNNESPFRQSRLQSILSIDSFSAEDSFVIGDRDSQPRSGSAASVYRESEKGEEGWDAIKSDIGGFIRRREEESNGQGAFRRDTELLLASRCLRAEGIASDEWDISTDDWHDSFRAADNDAMDDACDEWDKSTDESEDVVLAGPTQESEQRRVIAYTKAFKRQNSRDRKLMKDLAVVRHIPFDGRIQFAFDLPWLRLYERYRLYASAETEPSGDQVEGSVCSRIRSLREFDSQLRKHGGFYIVDDLPRETITYELPRKIYSYNKKSSEEANSQRRSLESSTWDGPVAPWRRAIVCQGLSTVSLVKNAFRDGHLAALPYLATMNRDHYILQGDKEGDSDDLIKTVKLHLSCERRVGGDWKNPYRDGANGFHVTFYEKVANDLFGQDNWKTGRLYVKDGADEKKALPAFRRSAFTMYSIGDRVQSAADGNTEKTAYWTTLLLCPTGFLEMGRNANWTKILSYDELQNAELAFIASALREIAARWADLEDYMAGLLSEDFMDPEEYVKLLFDNDTFSRSKLYFWMIGCLNDFIISIEDNITQWQLLRKARMMKETSAQFDTLVNEVDSTAEVIKDIQQRMKDRLDTVQALRDGLFNASALMESRISTRLGENVKLLTYVSIFYLPLGFCAALWAVPNIMESTTRTPFIITSVAVAAVTYLIVFNIGNLAGILWGFYRRQRANLVTNMKDDREAAWQRRGHRLDQVLLNGGSYAPSEWLVLRYQLRQIRALFQRKRAHQSRSAA</sequence>
<keyword evidence="2" id="KW-1133">Transmembrane helix</keyword>
<dbReference type="Proteomes" id="UP000036893">
    <property type="component" value="Unassembled WGS sequence"/>
</dbReference>
<evidence type="ECO:0000256" key="2">
    <source>
        <dbReference type="SAM" id="Phobius"/>
    </source>
</evidence>
<accession>A0A8E0UXJ2</accession>
<feature type="compositionally biased region" description="Polar residues" evidence="1">
    <location>
        <begin position="52"/>
        <end position="72"/>
    </location>
</feature>
<comment type="caution">
    <text evidence="3">The sequence shown here is derived from an EMBL/GenBank/DDBJ whole genome shotgun (WGS) entry which is preliminary data.</text>
</comment>
<feature type="transmembrane region" description="Helical" evidence="2">
    <location>
        <begin position="675"/>
        <end position="695"/>
    </location>
</feature>
<organism evidence="3 4">
    <name type="scientific">Aspergillus udagawae</name>
    <dbReference type="NCBI Taxonomy" id="91492"/>
    <lineage>
        <taxon>Eukaryota</taxon>
        <taxon>Fungi</taxon>
        <taxon>Dikarya</taxon>
        <taxon>Ascomycota</taxon>
        <taxon>Pezizomycotina</taxon>
        <taxon>Eurotiomycetes</taxon>
        <taxon>Eurotiomycetidae</taxon>
        <taxon>Eurotiales</taxon>
        <taxon>Aspergillaceae</taxon>
        <taxon>Aspergillus</taxon>
        <taxon>Aspergillus subgen. Fumigati</taxon>
    </lineage>
</organism>
<gene>
    <name evidence="3" type="ORF">Aud_002767</name>
</gene>
<evidence type="ECO:0000313" key="3">
    <source>
        <dbReference type="EMBL" id="GIC86396.1"/>
    </source>
</evidence>
<dbReference type="AlphaFoldDB" id="A0A8E0UXJ2"/>
<name>A0A8E0UXJ2_9EURO</name>
<evidence type="ECO:0000313" key="4">
    <source>
        <dbReference type="Proteomes" id="UP000036893"/>
    </source>
</evidence>
<dbReference type="EMBL" id="BBXM02000002">
    <property type="protein sequence ID" value="GIC86396.1"/>
    <property type="molecule type" value="Genomic_DNA"/>
</dbReference>
<feature type="compositionally biased region" description="Basic and acidic residues" evidence="1">
    <location>
        <begin position="10"/>
        <end position="22"/>
    </location>
</feature>
<keyword evidence="2" id="KW-0812">Transmembrane</keyword>
<dbReference type="RefSeq" id="XP_043143662.1">
    <property type="nucleotide sequence ID" value="XM_043287727.1"/>
</dbReference>
<proteinExistence type="predicted"/>
<dbReference type="GeneID" id="66990243"/>
<feature type="region of interest" description="Disordered" evidence="1">
    <location>
        <begin position="1"/>
        <end position="72"/>
    </location>
</feature>
<feature type="transmembrane region" description="Helical" evidence="2">
    <location>
        <begin position="707"/>
        <end position="736"/>
    </location>
</feature>